<accession>A0A0M6Z4X7</accession>
<dbReference type="Pfam" id="PF13432">
    <property type="entry name" value="TPR_16"/>
    <property type="match status" value="1"/>
</dbReference>
<protein>
    <submittedName>
        <fullName evidence="7">Transcriptional regulator HilA</fullName>
    </submittedName>
</protein>
<gene>
    <name evidence="7" type="primary">hilA</name>
    <name evidence="7" type="ORF">LA5096_02590</name>
</gene>
<proteinExistence type="predicted"/>
<dbReference type="PROSITE" id="PS50005">
    <property type="entry name" value="TPR"/>
    <property type="match status" value="1"/>
</dbReference>
<dbReference type="InterPro" id="IPR036388">
    <property type="entry name" value="WH-like_DNA-bd_sf"/>
</dbReference>
<dbReference type="GO" id="GO:0000160">
    <property type="term" value="P:phosphorelay signal transduction system"/>
    <property type="evidence" value="ECO:0007669"/>
    <property type="project" value="InterPro"/>
</dbReference>
<keyword evidence="8" id="KW-1185">Reference proteome</keyword>
<dbReference type="InterPro" id="IPR019734">
    <property type="entry name" value="TPR_rpt"/>
</dbReference>
<dbReference type="AlphaFoldDB" id="A0A0M6Z4X7"/>
<dbReference type="Gene3D" id="1.10.10.10">
    <property type="entry name" value="Winged helix-like DNA-binding domain superfamily/Winged helix DNA-binding domain"/>
    <property type="match status" value="1"/>
</dbReference>
<evidence type="ECO:0000256" key="3">
    <source>
        <dbReference type="ARBA" id="ARBA00023125"/>
    </source>
</evidence>
<dbReference type="InterPro" id="IPR016032">
    <property type="entry name" value="Sig_transdc_resp-reg_C-effctor"/>
</dbReference>
<dbReference type="GO" id="GO:0003677">
    <property type="term" value="F:DNA binding"/>
    <property type="evidence" value="ECO:0007669"/>
    <property type="project" value="UniProtKB-UniRule"/>
</dbReference>
<evidence type="ECO:0000256" key="5">
    <source>
        <dbReference type="PROSITE-ProRule" id="PRU01091"/>
    </source>
</evidence>
<dbReference type="PROSITE" id="PS51755">
    <property type="entry name" value="OMPR_PHOB"/>
    <property type="match status" value="1"/>
</dbReference>
<dbReference type="SUPFAM" id="SSF46894">
    <property type="entry name" value="C-terminal effector domain of the bipartite response regulators"/>
    <property type="match status" value="1"/>
</dbReference>
<feature type="repeat" description="TPR" evidence="4">
    <location>
        <begin position="336"/>
        <end position="369"/>
    </location>
</feature>
<dbReference type="PANTHER" id="PTHR44858">
    <property type="entry name" value="TETRATRICOPEPTIDE REPEAT PROTEIN 6"/>
    <property type="match status" value="1"/>
</dbReference>
<name>A0A0M6Z4X7_9HYPH</name>
<dbReference type="SMART" id="SM00028">
    <property type="entry name" value="TPR"/>
    <property type="match status" value="1"/>
</dbReference>
<dbReference type="SUPFAM" id="SSF48452">
    <property type="entry name" value="TPR-like"/>
    <property type="match status" value="1"/>
</dbReference>
<evidence type="ECO:0000256" key="2">
    <source>
        <dbReference type="ARBA" id="ARBA00022803"/>
    </source>
</evidence>
<dbReference type="InterPro" id="IPR050498">
    <property type="entry name" value="Ycf3"/>
</dbReference>
<keyword evidence="1" id="KW-0677">Repeat</keyword>
<evidence type="ECO:0000259" key="6">
    <source>
        <dbReference type="PROSITE" id="PS51755"/>
    </source>
</evidence>
<sequence>MFLTQNNSQVWTFGAFALDEACSELTQSDVPVAIEPQSLRILIFLIRHRDRVVSKDDLIEEIWQGRAISDWAISGAIKAVRIALGDTARDRSFIKTIHGRGFRFVSDVISKTPEKPPAPKPTVLIRVFRSAGEETQLNYLADGLAEDLINGLSRNGALNVLSYNTSQALKDTVPAKVYGVTHIVDGNIRKSGSRTRVTAVILTGNGQRQTWAETFDLSPESLLAGHDLIADRLLGVLAPDHSRPAQKRRGTLNSQAYDEYQKGRYAYFRYEPLAFVNALSHFTKAAEIDPDFANAYAQQAYCRTTLYVFGLPGSDKTLDAAENLAREAIQRDEYSALGYARLGWVLGYLGRPEESIAAFEAALTRDPDNSEAFLAYGETMNRLARPDEAGPLLDTVFSKDSFLPPSWEFPQGHRQLLLGEQETAIGHFRSVLDRVERFIPARIQLVRALWEIGDAEEAQQMVDRVREIAPRYGLAHSKRMFPYPVRREVDALTEALTGAGMR</sequence>
<evidence type="ECO:0000256" key="1">
    <source>
        <dbReference type="ARBA" id="ARBA00022737"/>
    </source>
</evidence>
<feature type="domain" description="OmpR/PhoB-type" evidence="6">
    <location>
        <begin position="8"/>
        <end position="106"/>
    </location>
</feature>
<dbReference type="EMBL" id="CXWC01000010">
    <property type="protein sequence ID" value="CTQ70597.1"/>
    <property type="molecule type" value="Genomic_DNA"/>
</dbReference>
<dbReference type="Gene3D" id="1.25.40.10">
    <property type="entry name" value="Tetratricopeptide repeat domain"/>
    <property type="match status" value="1"/>
</dbReference>
<dbReference type="STRING" id="311410.LA5095_01335"/>
<organism evidence="7 8">
    <name type="scientific">Roseibium album</name>
    <dbReference type="NCBI Taxonomy" id="311410"/>
    <lineage>
        <taxon>Bacteria</taxon>
        <taxon>Pseudomonadati</taxon>
        <taxon>Pseudomonadota</taxon>
        <taxon>Alphaproteobacteria</taxon>
        <taxon>Hyphomicrobiales</taxon>
        <taxon>Stappiaceae</taxon>
        <taxon>Roseibium</taxon>
    </lineage>
</organism>
<dbReference type="Proteomes" id="UP000049983">
    <property type="component" value="Unassembled WGS sequence"/>
</dbReference>
<evidence type="ECO:0000313" key="8">
    <source>
        <dbReference type="Proteomes" id="UP000049983"/>
    </source>
</evidence>
<dbReference type="GO" id="GO:0006355">
    <property type="term" value="P:regulation of DNA-templated transcription"/>
    <property type="evidence" value="ECO:0007669"/>
    <property type="project" value="InterPro"/>
</dbReference>
<dbReference type="SMART" id="SM00862">
    <property type="entry name" value="Trans_reg_C"/>
    <property type="match status" value="1"/>
</dbReference>
<evidence type="ECO:0000256" key="4">
    <source>
        <dbReference type="PROSITE-ProRule" id="PRU00339"/>
    </source>
</evidence>
<dbReference type="InterPro" id="IPR001867">
    <property type="entry name" value="OmpR/PhoB-type_DNA-bd"/>
</dbReference>
<keyword evidence="2 4" id="KW-0802">TPR repeat</keyword>
<dbReference type="PANTHER" id="PTHR44858:SF1">
    <property type="entry name" value="UDP-N-ACETYLGLUCOSAMINE--PEPTIDE N-ACETYLGLUCOSAMINYLTRANSFERASE SPINDLY-RELATED"/>
    <property type="match status" value="1"/>
</dbReference>
<keyword evidence="3 5" id="KW-0238">DNA-binding</keyword>
<evidence type="ECO:0000313" key="7">
    <source>
        <dbReference type="EMBL" id="CTQ70597.1"/>
    </source>
</evidence>
<reference evidence="8" key="1">
    <citation type="submission" date="2015-07" db="EMBL/GenBank/DDBJ databases">
        <authorList>
            <person name="Rodrigo-Torres Lidia"/>
            <person name="Arahal R.David."/>
        </authorList>
    </citation>
    <scope>NUCLEOTIDE SEQUENCE [LARGE SCALE GENOMIC DNA]</scope>
    <source>
        <strain evidence="8">CECT 5096</strain>
    </source>
</reference>
<dbReference type="CDD" id="cd00383">
    <property type="entry name" value="trans_reg_C"/>
    <property type="match status" value="1"/>
</dbReference>
<feature type="DNA-binding region" description="OmpR/PhoB-type" evidence="5">
    <location>
        <begin position="8"/>
        <end position="106"/>
    </location>
</feature>
<dbReference type="InterPro" id="IPR011990">
    <property type="entry name" value="TPR-like_helical_dom_sf"/>
</dbReference>
<dbReference type="Pfam" id="PF00486">
    <property type="entry name" value="Trans_reg_C"/>
    <property type="match status" value="1"/>
</dbReference>